<feature type="region of interest" description="Disordered" evidence="1">
    <location>
        <begin position="184"/>
        <end position="209"/>
    </location>
</feature>
<proteinExistence type="predicted"/>
<gene>
    <name evidence="3" type="ORF">R2363_20095</name>
</gene>
<evidence type="ECO:0000256" key="1">
    <source>
        <dbReference type="SAM" id="MobiDB-lite"/>
    </source>
</evidence>
<evidence type="ECO:0000313" key="4">
    <source>
        <dbReference type="Proteomes" id="UP001278571"/>
    </source>
</evidence>
<dbReference type="Pfam" id="PF19744">
    <property type="entry name" value="DUF6232"/>
    <property type="match status" value="1"/>
</dbReference>
<name>A0ABU4K9L7_9ACTN</name>
<comment type="caution">
    <text evidence="3">The sequence shown here is derived from an EMBL/GenBank/DDBJ whole genome shotgun (WGS) entry which is preliminary data.</text>
</comment>
<evidence type="ECO:0000256" key="2">
    <source>
        <dbReference type="SAM" id="Phobius"/>
    </source>
</evidence>
<keyword evidence="4" id="KW-1185">Reference proteome</keyword>
<feature type="transmembrane region" description="Helical" evidence="2">
    <location>
        <begin position="108"/>
        <end position="126"/>
    </location>
</feature>
<evidence type="ECO:0000313" key="3">
    <source>
        <dbReference type="EMBL" id="MDX2294464.1"/>
    </source>
</evidence>
<keyword evidence="2" id="KW-1133">Transmembrane helix</keyword>
<dbReference type="InterPro" id="IPR045629">
    <property type="entry name" value="DUF6232"/>
</dbReference>
<dbReference type="EMBL" id="JAWJZF010000393">
    <property type="protein sequence ID" value="MDX2294464.1"/>
    <property type="molecule type" value="Genomic_DNA"/>
</dbReference>
<protein>
    <submittedName>
        <fullName evidence="3">DUF6232 family protein</fullName>
    </submittedName>
</protein>
<feature type="compositionally biased region" description="Pro residues" evidence="1">
    <location>
        <begin position="8"/>
        <end position="30"/>
    </location>
</feature>
<accession>A0ABU4K9L7</accession>
<keyword evidence="2" id="KW-0812">Transmembrane</keyword>
<feature type="region of interest" description="Disordered" evidence="1">
    <location>
        <begin position="1"/>
        <end position="48"/>
    </location>
</feature>
<organism evidence="3 4">
    <name type="scientific">Streptomyces roseolus</name>
    <dbReference type="NCBI Taxonomy" id="67358"/>
    <lineage>
        <taxon>Bacteria</taxon>
        <taxon>Bacillati</taxon>
        <taxon>Actinomycetota</taxon>
        <taxon>Actinomycetes</taxon>
        <taxon>Kitasatosporales</taxon>
        <taxon>Streptomycetaceae</taxon>
        <taxon>Streptomyces</taxon>
    </lineage>
</organism>
<dbReference type="RefSeq" id="WP_319010776.1">
    <property type="nucleotide sequence ID" value="NZ_JAWJZF010000393.1"/>
</dbReference>
<dbReference type="Proteomes" id="UP001278571">
    <property type="component" value="Unassembled WGS sequence"/>
</dbReference>
<reference evidence="3 4" key="1">
    <citation type="submission" date="2023-10" db="EMBL/GenBank/DDBJ databases">
        <authorList>
            <person name="Wang X.X."/>
        </authorList>
    </citation>
    <scope>NUCLEOTIDE SEQUENCE [LARGE SCALE GENOMIC DNA]</scope>
    <source>
        <strain evidence="3 4">NBRC 12816</strain>
    </source>
</reference>
<sequence>MDATNEPGTPPAPPGPPRGPDGTPAPPADPPTRRPLLEQPRPAKLRPRSVDLSVGEGVLWIGTAALPLRHLTSVEVTRVKPDAVLRWLLVVGLVVLGVSAVQGDAVPGGGGLPVLVVLAALVFLALKDVFAPARPVLVVQTAAGSTAVVTLPVFDDLRQIAAAVVRAIDDPSARFEAVVQRVGPQGNGDRHAPVVRVKGGRGGSGLTYR</sequence>
<feature type="compositionally biased region" description="Gly residues" evidence="1">
    <location>
        <begin position="200"/>
        <end position="209"/>
    </location>
</feature>
<keyword evidence="2" id="KW-0472">Membrane</keyword>
<feature type="transmembrane region" description="Helical" evidence="2">
    <location>
        <begin position="83"/>
        <end position="102"/>
    </location>
</feature>